<feature type="domain" description="DNA ligase D 3'-phosphoesterase" evidence="26">
    <location>
        <begin position="335"/>
        <end position="423"/>
    </location>
</feature>
<dbReference type="InterPro" id="IPR014145">
    <property type="entry name" value="LigD_pol_dom"/>
</dbReference>
<evidence type="ECO:0000256" key="12">
    <source>
        <dbReference type="ARBA" id="ARBA00022840"/>
    </source>
</evidence>
<dbReference type="EC" id="6.5.1.1" evidence="2"/>
<dbReference type="NCBIfam" id="NF007210">
    <property type="entry name" value="PRK09632.1"/>
    <property type="match status" value="1"/>
</dbReference>
<dbReference type="SUPFAM" id="SSF50249">
    <property type="entry name" value="Nucleic acid-binding proteins"/>
    <property type="match status" value="1"/>
</dbReference>
<keyword evidence="9" id="KW-0227">DNA damage</keyword>
<dbReference type="InterPro" id="IPR012310">
    <property type="entry name" value="DNA_ligase_ATP-dep_cent"/>
</dbReference>
<keyword evidence="7" id="KW-0479">Metal-binding</keyword>
<keyword evidence="12" id="KW-0067">ATP-binding</keyword>
<comment type="similarity">
    <text evidence="21">In the C-terminal section; belongs to the ATP-dependent DNA ligase family.</text>
</comment>
<dbReference type="Gene3D" id="2.40.50.140">
    <property type="entry name" value="Nucleic acid-binding proteins"/>
    <property type="match status" value="1"/>
</dbReference>
<feature type="domain" description="DNA ligase D polymerase" evidence="27">
    <location>
        <begin position="31"/>
        <end position="284"/>
    </location>
</feature>
<evidence type="ECO:0000256" key="10">
    <source>
        <dbReference type="ARBA" id="ARBA00022801"/>
    </source>
</evidence>
<organism evidence="28 29">
    <name type="scientific">Corynebacterium glaucum</name>
    <dbReference type="NCBI Taxonomy" id="187491"/>
    <lineage>
        <taxon>Bacteria</taxon>
        <taxon>Bacillati</taxon>
        <taxon>Actinomycetota</taxon>
        <taxon>Actinomycetes</taxon>
        <taxon>Mycobacteriales</taxon>
        <taxon>Corynebacteriaceae</taxon>
        <taxon>Corynebacterium</taxon>
    </lineage>
</organism>
<dbReference type="SUPFAM" id="SSF56091">
    <property type="entry name" value="DNA ligase/mRNA capping enzyme, catalytic domain"/>
    <property type="match status" value="1"/>
</dbReference>
<dbReference type="GO" id="GO:0004527">
    <property type="term" value="F:exonuclease activity"/>
    <property type="evidence" value="ECO:0007669"/>
    <property type="project" value="UniProtKB-KW"/>
</dbReference>
<keyword evidence="14" id="KW-0238">DNA-binding</keyword>
<dbReference type="InterPro" id="IPR014144">
    <property type="entry name" value="LigD_PE_domain"/>
</dbReference>
<evidence type="ECO:0000256" key="17">
    <source>
        <dbReference type="ARBA" id="ARBA00023211"/>
    </source>
</evidence>
<keyword evidence="8" id="KW-0547">Nucleotide-binding</keyword>
<evidence type="ECO:0000256" key="13">
    <source>
        <dbReference type="ARBA" id="ARBA00022932"/>
    </source>
</evidence>
<feature type="domain" description="DNA ligase ATP-dependent C-terminal" evidence="25">
    <location>
        <begin position="696"/>
        <end position="784"/>
    </location>
</feature>
<keyword evidence="5" id="KW-0548">Nucleotidyltransferase</keyword>
<evidence type="ECO:0000256" key="23">
    <source>
        <dbReference type="SAM" id="MobiDB-lite"/>
    </source>
</evidence>
<dbReference type="GO" id="GO:0003677">
    <property type="term" value="F:DNA binding"/>
    <property type="evidence" value="ECO:0007669"/>
    <property type="project" value="UniProtKB-KW"/>
</dbReference>
<evidence type="ECO:0000256" key="19">
    <source>
        <dbReference type="ARBA" id="ARBA00029943"/>
    </source>
</evidence>
<evidence type="ECO:0000256" key="14">
    <source>
        <dbReference type="ARBA" id="ARBA00023125"/>
    </source>
</evidence>
<keyword evidence="4" id="KW-0808">Transferase</keyword>
<keyword evidence="17" id="KW-0464">Manganese</keyword>
<evidence type="ECO:0000256" key="20">
    <source>
        <dbReference type="ARBA" id="ARBA00034003"/>
    </source>
</evidence>
<dbReference type="InterPro" id="IPR033649">
    <property type="entry name" value="MtLigD_Pol-like"/>
</dbReference>
<dbReference type="EMBL" id="CP019688">
    <property type="protein sequence ID" value="AQQ14929.1"/>
    <property type="molecule type" value="Genomic_DNA"/>
</dbReference>
<keyword evidence="18" id="KW-0511">Multifunctional enzyme</keyword>
<dbReference type="PROSITE" id="PS00333">
    <property type="entry name" value="DNA_LIGASE_A2"/>
    <property type="match status" value="1"/>
</dbReference>
<evidence type="ECO:0000256" key="22">
    <source>
        <dbReference type="ARBA" id="ARBA00049990"/>
    </source>
</evidence>
<dbReference type="RefSeq" id="WP_232507202.1">
    <property type="nucleotide sequence ID" value="NZ_CP019688.1"/>
</dbReference>
<comment type="similarity">
    <text evidence="22">In the N-terminal section; belongs to the LigD polymerase family.</text>
</comment>
<comment type="cofactor">
    <cofactor evidence="1">
        <name>Mn(2+)</name>
        <dbReference type="ChEBI" id="CHEBI:29035"/>
    </cofactor>
</comment>
<evidence type="ECO:0000256" key="4">
    <source>
        <dbReference type="ARBA" id="ARBA00022679"/>
    </source>
</evidence>
<evidence type="ECO:0000259" key="27">
    <source>
        <dbReference type="Pfam" id="PF21686"/>
    </source>
</evidence>
<evidence type="ECO:0000256" key="5">
    <source>
        <dbReference type="ARBA" id="ARBA00022695"/>
    </source>
</evidence>
<dbReference type="Gene3D" id="3.30.470.30">
    <property type="entry name" value="DNA ligase/mRNA capping enzyme"/>
    <property type="match status" value="1"/>
</dbReference>
<dbReference type="CDD" id="cd07906">
    <property type="entry name" value="Adenylation_DNA_ligase_LigD_LigC"/>
    <property type="match status" value="1"/>
</dbReference>
<gene>
    <name evidence="28" type="ORF">CGLAU_04775</name>
</gene>
<dbReference type="Pfam" id="PF13298">
    <property type="entry name" value="LigD_N"/>
    <property type="match status" value="1"/>
</dbReference>
<evidence type="ECO:0000256" key="21">
    <source>
        <dbReference type="ARBA" id="ARBA00049981"/>
    </source>
</evidence>
<evidence type="ECO:0000256" key="3">
    <source>
        <dbReference type="ARBA" id="ARBA00022598"/>
    </source>
</evidence>
<evidence type="ECO:0000256" key="18">
    <source>
        <dbReference type="ARBA" id="ARBA00023268"/>
    </source>
</evidence>
<evidence type="ECO:0000256" key="15">
    <source>
        <dbReference type="ARBA" id="ARBA00023172"/>
    </source>
</evidence>
<dbReference type="InterPro" id="IPR052171">
    <property type="entry name" value="NHEJ_LigD"/>
</dbReference>
<keyword evidence="6" id="KW-0540">Nuclease</keyword>
<keyword evidence="16" id="KW-0234">DNA repair</keyword>
<reference evidence="28 29" key="1">
    <citation type="submission" date="2016-12" db="EMBL/GenBank/DDBJ databases">
        <authorList>
            <person name="Song W.-J."/>
            <person name="Kurnit D.M."/>
        </authorList>
    </citation>
    <scope>NUCLEOTIDE SEQUENCE [LARGE SCALE GENOMIC DNA]</scope>
    <source>
        <strain evidence="28 29">DSM 30827</strain>
    </source>
</reference>
<dbReference type="Proteomes" id="UP000217209">
    <property type="component" value="Chromosome"/>
</dbReference>
<dbReference type="KEGG" id="cgv:CGLAU_04775"/>
<dbReference type="InterPro" id="IPR012340">
    <property type="entry name" value="NA-bd_OB-fold"/>
</dbReference>
<dbReference type="Pfam" id="PF01068">
    <property type="entry name" value="DNA_ligase_A_M"/>
    <property type="match status" value="1"/>
</dbReference>
<dbReference type="InterPro" id="IPR016059">
    <property type="entry name" value="DNA_ligase_ATP-dep_CS"/>
</dbReference>
<accession>A0A1Q2HVQ4</accession>
<dbReference type="AlphaFoldDB" id="A0A1Q2HVQ4"/>
<comment type="catalytic activity">
    <reaction evidence="20">
        <text>ATP + (deoxyribonucleotide)n-3'-hydroxyl + 5'-phospho-(deoxyribonucleotide)m = (deoxyribonucleotide)n+m + AMP + diphosphate.</text>
        <dbReference type="EC" id="6.5.1.1"/>
    </reaction>
</comment>
<dbReference type="GO" id="GO:0005524">
    <property type="term" value="F:ATP binding"/>
    <property type="evidence" value="ECO:0007669"/>
    <property type="project" value="UniProtKB-KW"/>
</dbReference>
<keyword evidence="15" id="KW-0233">DNA recombination</keyword>
<dbReference type="CDD" id="cd04863">
    <property type="entry name" value="MtLigD_Pol_like"/>
    <property type="match status" value="1"/>
</dbReference>
<keyword evidence="29" id="KW-1185">Reference proteome</keyword>
<evidence type="ECO:0000256" key="8">
    <source>
        <dbReference type="ARBA" id="ARBA00022741"/>
    </source>
</evidence>
<dbReference type="Gene3D" id="3.30.1490.70">
    <property type="match status" value="1"/>
</dbReference>
<evidence type="ECO:0000259" key="25">
    <source>
        <dbReference type="Pfam" id="PF04679"/>
    </source>
</evidence>
<evidence type="ECO:0000256" key="16">
    <source>
        <dbReference type="ARBA" id="ARBA00023204"/>
    </source>
</evidence>
<evidence type="ECO:0000259" key="26">
    <source>
        <dbReference type="Pfam" id="PF13298"/>
    </source>
</evidence>
<dbReference type="NCBIfam" id="TIGR02779">
    <property type="entry name" value="NHEJ_ligase_lig"/>
    <property type="match status" value="1"/>
</dbReference>
<name>A0A1Q2HVQ4_9CORY</name>
<feature type="domain" description="ATP-dependent DNA ligase family profile" evidence="24">
    <location>
        <begin position="495"/>
        <end position="680"/>
    </location>
</feature>
<dbReference type="GO" id="GO:0006310">
    <property type="term" value="P:DNA recombination"/>
    <property type="evidence" value="ECO:0007669"/>
    <property type="project" value="UniProtKB-KW"/>
</dbReference>
<dbReference type="Gene3D" id="3.90.920.10">
    <property type="entry name" value="DNA primase, PRIM domain"/>
    <property type="match status" value="1"/>
</dbReference>
<dbReference type="Pfam" id="PF21686">
    <property type="entry name" value="LigD_Prim-Pol"/>
    <property type="match status" value="1"/>
</dbReference>
<evidence type="ECO:0000313" key="29">
    <source>
        <dbReference type="Proteomes" id="UP000217209"/>
    </source>
</evidence>
<evidence type="ECO:0000256" key="7">
    <source>
        <dbReference type="ARBA" id="ARBA00022723"/>
    </source>
</evidence>
<keyword evidence="11" id="KW-0269">Exonuclease</keyword>
<evidence type="ECO:0000256" key="9">
    <source>
        <dbReference type="ARBA" id="ARBA00022763"/>
    </source>
</evidence>
<evidence type="ECO:0000256" key="11">
    <source>
        <dbReference type="ARBA" id="ARBA00022839"/>
    </source>
</evidence>
<dbReference type="GO" id="GO:0003910">
    <property type="term" value="F:DNA ligase (ATP) activity"/>
    <property type="evidence" value="ECO:0007669"/>
    <property type="project" value="UniProtKB-EC"/>
</dbReference>
<evidence type="ECO:0000313" key="28">
    <source>
        <dbReference type="EMBL" id="AQQ14929.1"/>
    </source>
</evidence>
<protein>
    <recommendedName>
        <fullName evidence="2">DNA ligase (ATP)</fullName>
        <ecNumber evidence="2">6.5.1.1</ecNumber>
    </recommendedName>
    <alternativeName>
        <fullName evidence="19">NHEJ DNA polymerase</fullName>
    </alternativeName>
</protein>
<keyword evidence="3 28" id="KW-0436">Ligase</keyword>
<dbReference type="Pfam" id="PF04679">
    <property type="entry name" value="DNA_ligase_A_C"/>
    <property type="match status" value="1"/>
</dbReference>
<feature type="region of interest" description="Disordered" evidence="23">
    <location>
        <begin position="458"/>
        <end position="498"/>
    </location>
</feature>
<dbReference type="GO" id="GO:0006281">
    <property type="term" value="P:DNA repair"/>
    <property type="evidence" value="ECO:0007669"/>
    <property type="project" value="UniProtKB-KW"/>
</dbReference>
<evidence type="ECO:0000256" key="6">
    <source>
        <dbReference type="ARBA" id="ARBA00022722"/>
    </source>
</evidence>
<dbReference type="CDD" id="cd07971">
    <property type="entry name" value="OBF_DNA_ligase_LigD"/>
    <property type="match status" value="1"/>
</dbReference>
<dbReference type="GO" id="GO:0046872">
    <property type="term" value="F:metal ion binding"/>
    <property type="evidence" value="ECO:0007669"/>
    <property type="project" value="UniProtKB-KW"/>
</dbReference>
<proteinExistence type="inferred from homology"/>
<keyword evidence="13" id="KW-0239">DNA-directed DNA polymerase</keyword>
<evidence type="ECO:0000256" key="1">
    <source>
        <dbReference type="ARBA" id="ARBA00001936"/>
    </source>
</evidence>
<dbReference type="InterPro" id="IPR014146">
    <property type="entry name" value="LigD_ligase_dom"/>
</dbReference>
<dbReference type="PANTHER" id="PTHR42705">
    <property type="entry name" value="BIFUNCTIONAL NON-HOMOLOGOUS END JOINING PROTEIN LIGD"/>
    <property type="match status" value="1"/>
</dbReference>
<evidence type="ECO:0000256" key="2">
    <source>
        <dbReference type="ARBA" id="ARBA00012727"/>
    </source>
</evidence>
<keyword evidence="10" id="KW-0378">Hydrolase</keyword>
<dbReference type="PANTHER" id="PTHR42705:SF2">
    <property type="entry name" value="BIFUNCTIONAL NON-HOMOLOGOUS END JOINING PROTEIN LIGD"/>
    <property type="match status" value="1"/>
</dbReference>
<dbReference type="InterPro" id="IPR012309">
    <property type="entry name" value="DNA_ligase_ATP-dep_C"/>
</dbReference>
<evidence type="ECO:0000259" key="24">
    <source>
        <dbReference type="Pfam" id="PF01068"/>
    </source>
</evidence>
<feature type="compositionally biased region" description="Low complexity" evidence="23">
    <location>
        <begin position="478"/>
        <end position="489"/>
    </location>
</feature>
<sequence length="794" mass="87196">MAQQSTKVRVDGHDLKVSSLDKVLYPATGTTKADVMRYYLEVADVMVPQIARRPVTRKRWPDGVDKQSFFRKDLEDSAPSWITTGEIEHKTSTNTYPLVDGPAVLAWFAQVAALELHTPQWRFGKGDSKQNPDRLVLDLDPGEGVTLAETAEIALACNEVLDGMGLVSVPVTSGSKGIHIYAGLDGETDAAGVSQVAKALAQALEEEYPERVTAVMRKTERAGKIFLDWSQNNGNKTTVSPYSLRGRERPTVAAPRTWEEIAEPGLKHLVFEEVIERVQEGLDPIAALGGGETAAPGGDRLTTYRSMRDATKTGEPVPEAAPRPRDGVPIFVIGEHHARRLHWDFRLEHDGVLVSWAVPKGPPLDPKENRLAVQTEDHPIEYAWFEGTIPKGQYGAGDVKIWDIGTCEIEKWRDDEIIAVLFGRDDGGLGGVPRRFALIRTDAEENHWLLKFMKRQPDEATPAPGELEAPEPAPAEPAPADTAPADFAPATPPKPMLATAGTKADIDLAVKDGATFAFEMKWDGYRIIADTRAGTTRLISRNGKDYTSLFPHIEEFEQLLVDATVDGELIALDEDGRPSFSALHGADKHGSTEGVELRYMAFDLLRLGERDLTGEPYTQRHKALEALGESDHIVVPPAYTGSFKSAWRVAEEMGLEGVVAKQTSSVYEPGERSRAWLKIKRALHQAVVVVGVREGKSLLVAVPDEDGELAYAGRVGTGFSAGQFAEIEKKLRRSKRKTPPVDVPKSDTEGVFWVTPKYVAEVALAGATGGRKVRQASWRGWREDLDPSEVRWEV</sequence>
<dbReference type="NCBIfam" id="TIGR02778">
    <property type="entry name" value="ligD_pol"/>
    <property type="match status" value="1"/>
</dbReference>
<dbReference type="GO" id="GO:0003887">
    <property type="term" value="F:DNA-directed DNA polymerase activity"/>
    <property type="evidence" value="ECO:0007669"/>
    <property type="project" value="UniProtKB-KW"/>
</dbReference>
<dbReference type="NCBIfam" id="TIGR02777">
    <property type="entry name" value="LigD_PE_dom"/>
    <property type="match status" value="1"/>
</dbReference>